<feature type="compositionally biased region" description="Basic and acidic residues" evidence="1">
    <location>
        <begin position="759"/>
        <end position="769"/>
    </location>
</feature>
<dbReference type="AlphaFoldDB" id="A0AAN6JTG1"/>
<feature type="region of interest" description="Disordered" evidence="1">
    <location>
        <begin position="525"/>
        <end position="635"/>
    </location>
</feature>
<feature type="compositionally biased region" description="Polar residues" evidence="1">
    <location>
        <begin position="525"/>
        <end position="541"/>
    </location>
</feature>
<comment type="caution">
    <text evidence="2">The sequence shown here is derived from an EMBL/GenBank/DDBJ whole genome shotgun (WGS) entry which is preliminary data.</text>
</comment>
<sequence length="942" mass="107174">MGPNKQELSHFTDLQLHHILQQMHGLKATSSGHPHGYMRPELHATSQQQRTEQVHVDVNGANIPNLSEDIQTLRRVKDDLNASVRMRQNDFDRIRKASAIFQQPIIPTGVSDYEGWLSMYTRPLKSLTHLPPPLRSKHQIARPINKLIEQLENLTRNVYIEVSNIPDSALNTNGAPGSNDDFDSKDRRVGWLGEHGHDVRLLQPLPPSTRRNLPKTHKRVLRAPPRTEGREHFGRRRIEGEESEQATWPNLFWTAPARPEQPPGVRRRVTFAEERRLQPDPGYLPESVANGERPAPPQTPQDFGPSTSQVPEGQNADNKNGNQLAEESAGTTSYDTNNSTSADPMEVDNSRALVITEIPLLPDGDVLVAEPNPLYNYGPFVDILREHMSKHAGLAMGFGLIGQRLKERKYNVSQRGHKTLKEMIKQAWEVVGFGWHNPGDANTSYLWLWDPQRPFRKSSCTQAQWNDFRQARAGERPPGLDEGFGVLMRGGSGKVSAKDAQKALPGGSWYKKGSRYHEAGAFDRSSSIPHLDTSSSATSTGFDRRLPRPGAAPAPPQAGPSTLSDRGLNDNGGRSEEGRWPVAIKAETNHTNGHRSGLEIGTGSNGRDAVMDAYDEAKPKPLPGPCIPPREEAAGTGGRFSKLKIVRAGSSDFRSVEAGPSASGAHHDMAPIMQTVEEETNDDIMHDLDRTSLVLRAVKAEPQAAVLPERSTESRPAIEMQLIRSDVKREPDTDNDRVLQRRDPGASSSSPILASSRSNGEKGRKRVLEEDSSDDPAPSNRRRPNGNDGYRVKAEEGARPRERDGDLRPQEREQRAESWLRNRDREREREEDQDRSWDRSRSRSWHDDRDRDWDRDQRDRDWDRERRRDYDARDRDRERDREYLRTRDWDAREKERDRERDREWERLRERDYDRERDRDRDRHVYARDDSRRDMSGSSRRAP</sequence>
<name>A0AAN6JTG1_9BASI</name>
<accession>A0AAN6JTG1</accession>
<keyword evidence="3" id="KW-1185">Reference proteome</keyword>
<feature type="compositionally biased region" description="Basic and acidic residues" evidence="1">
    <location>
        <begin position="725"/>
        <end position="744"/>
    </location>
</feature>
<organism evidence="2 3">
    <name type="scientific">Tilletia horrida</name>
    <dbReference type="NCBI Taxonomy" id="155126"/>
    <lineage>
        <taxon>Eukaryota</taxon>
        <taxon>Fungi</taxon>
        <taxon>Dikarya</taxon>
        <taxon>Basidiomycota</taxon>
        <taxon>Ustilaginomycotina</taxon>
        <taxon>Exobasidiomycetes</taxon>
        <taxon>Tilletiales</taxon>
        <taxon>Tilletiaceae</taxon>
        <taxon>Tilletia</taxon>
    </lineage>
</organism>
<gene>
    <name evidence="2" type="ORF">OC846_001857</name>
</gene>
<evidence type="ECO:0000256" key="1">
    <source>
        <dbReference type="SAM" id="MobiDB-lite"/>
    </source>
</evidence>
<reference evidence="2" key="1">
    <citation type="journal article" date="2023" name="PhytoFront">
        <title>Draft Genome Resources of Seven Strains of Tilletia horrida, Causal Agent of Kernel Smut of Rice.</title>
        <authorList>
            <person name="Khanal S."/>
            <person name="Antony Babu S."/>
            <person name="Zhou X.G."/>
        </authorList>
    </citation>
    <scope>NUCLEOTIDE SEQUENCE</scope>
    <source>
        <strain evidence="2">TX6</strain>
    </source>
</reference>
<feature type="compositionally biased region" description="Basic and acidic residues" evidence="1">
    <location>
        <begin position="790"/>
        <end position="857"/>
    </location>
</feature>
<proteinExistence type="predicted"/>
<feature type="region of interest" description="Disordered" evidence="1">
    <location>
        <begin position="703"/>
        <end position="857"/>
    </location>
</feature>
<dbReference type="EMBL" id="JAPDMZ010000031">
    <property type="protein sequence ID" value="KAK0555000.1"/>
    <property type="molecule type" value="Genomic_DNA"/>
</dbReference>
<feature type="compositionally biased region" description="Polar residues" evidence="1">
    <location>
        <begin position="300"/>
        <end position="342"/>
    </location>
</feature>
<evidence type="ECO:0000313" key="3">
    <source>
        <dbReference type="Proteomes" id="UP001176517"/>
    </source>
</evidence>
<feature type="compositionally biased region" description="Basic residues" evidence="1">
    <location>
        <begin position="212"/>
        <end position="221"/>
    </location>
</feature>
<feature type="compositionally biased region" description="Low complexity" evidence="1">
    <location>
        <begin position="747"/>
        <end position="758"/>
    </location>
</feature>
<evidence type="ECO:0000313" key="2">
    <source>
        <dbReference type="EMBL" id="KAK0555000.1"/>
    </source>
</evidence>
<protein>
    <submittedName>
        <fullName evidence="2">Uncharacterized protein</fullName>
    </submittedName>
</protein>
<feature type="compositionally biased region" description="Polar residues" evidence="1">
    <location>
        <begin position="167"/>
        <end position="176"/>
    </location>
</feature>
<feature type="compositionally biased region" description="Basic and acidic residues" evidence="1">
    <location>
        <begin position="225"/>
        <end position="240"/>
    </location>
</feature>
<dbReference type="Proteomes" id="UP001176517">
    <property type="component" value="Unassembled WGS sequence"/>
</dbReference>
<feature type="region of interest" description="Disordered" evidence="1">
    <location>
        <begin position="200"/>
        <end position="345"/>
    </location>
</feature>
<feature type="region of interest" description="Disordered" evidence="1">
    <location>
        <begin position="167"/>
        <end position="188"/>
    </location>
</feature>